<comment type="subcellular location">
    <subcellularLocation>
        <location evidence="1 7">Cell membrane</location>
        <topology evidence="1 7">Multi-pass membrane protein</topology>
    </subcellularLocation>
</comment>
<evidence type="ECO:0000313" key="10">
    <source>
        <dbReference type="EMBL" id="GAA1835357.1"/>
    </source>
</evidence>
<dbReference type="Pfam" id="PF00528">
    <property type="entry name" value="BPD_transp_1"/>
    <property type="match status" value="1"/>
</dbReference>
<evidence type="ECO:0000256" key="1">
    <source>
        <dbReference type="ARBA" id="ARBA00004651"/>
    </source>
</evidence>
<feature type="transmembrane region" description="Helical" evidence="7">
    <location>
        <begin position="110"/>
        <end position="133"/>
    </location>
</feature>
<dbReference type="PANTHER" id="PTHR30151">
    <property type="entry name" value="ALKANE SULFONATE ABC TRANSPORTER-RELATED, MEMBRANE SUBUNIT"/>
    <property type="match status" value="1"/>
</dbReference>
<dbReference type="InterPro" id="IPR035906">
    <property type="entry name" value="MetI-like_sf"/>
</dbReference>
<keyword evidence="2 7" id="KW-0813">Transport</keyword>
<evidence type="ECO:0000256" key="2">
    <source>
        <dbReference type="ARBA" id="ARBA00022448"/>
    </source>
</evidence>
<keyword evidence="3" id="KW-1003">Cell membrane</keyword>
<comment type="similarity">
    <text evidence="7">Belongs to the binding-protein-dependent transport system permease family.</text>
</comment>
<keyword evidence="6 7" id="KW-0472">Membrane</keyword>
<reference evidence="10 11" key="1">
    <citation type="journal article" date="2019" name="Int. J. Syst. Evol. Microbiol.">
        <title>The Global Catalogue of Microorganisms (GCM) 10K type strain sequencing project: providing services to taxonomists for standard genome sequencing and annotation.</title>
        <authorList>
            <consortium name="The Broad Institute Genomics Platform"/>
            <consortium name="The Broad Institute Genome Sequencing Center for Infectious Disease"/>
            <person name="Wu L."/>
            <person name="Ma J."/>
        </authorList>
    </citation>
    <scope>NUCLEOTIDE SEQUENCE [LARGE SCALE GENOMIC DNA]</scope>
    <source>
        <strain evidence="10 11">JCM 16009</strain>
    </source>
</reference>
<feature type="transmembrane region" description="Helical" evidence="7">
    <location>
        <begin position="145"/>
        <end position="169"/>
    </location>
</feature>
<evidence type="ECO:0000256" key="5">
    <source>
        <dbReference type="ARBA" id="ARBA00022989"/>
    </source>
</evidence>
<feature type="domain" description="ABC transmembrane type-1" evidence="9">
    <location>
        <begin position="105"/>
        <end position="289"/>
    </location>
</feature>
<dbReference type="PANTHER" id="PTHR30151:SF0">
    <property type="entry name" value="ABC TRANSPORTER PERMEASE PROTEIN MJ0413-RELATED"/>
    <property type="match status" value="1"/>
</dbReference>
<dbReference type="SUPFAM" id="SSF161098">
    <property type="entry name" value="MetI-like"/>
    <property type="match status" value="1"/>
</dbReference>
<keyword evidence="4 7" id="KW-0812">Transmembrane</keyword>
<dbReference type="CDD" id="cd06261">
    <property type="entry name" value="TM_PBP2"/>
    <property type="match status" value="1"/>
</dbReference>
<organism evidence="10 11">
    <name type="scientific">Pseudonocardia ailaonensis</name>
    <dbReference type="NCBI Taxonomy" id="367279"/>
    <lineage>
        <taxon>Bacteria</taxon>
        <taxon>Bacillati</taxon>
        <taxon>Actinomycetota</taxon>
        <taxon>Actinomycetes</taxon>
        <taxon>Pseudonocardiales</taxon>
        <taxon>Pseudonocardiaceae</taxon>
        <taxon>Pseudonocardia</taxon>
    </lineage>
</organism>
<dbReference type="RefSeq" id="WP_344413216.1">
    <property type="nucleotide sequence ID" value="NZ_BAAAQK010000003.1"/>
</dbReference>
<evidence type="ECO:0000256" key="6">
    <source>
        <dbReference type="ARBA" id="ARBA00023136"/>
    </source>
</evidence>
<dbReference type="Gene3D" id="1.10.3720.10">
    <property type="entry name" value="MetI-like"/>
    <property type="match status" value="1"/>
</dbReference>
<feature type="transmembrane region" description="Helical" evidence="7">
    <location>
        <begin position="271"/>
        <end position="289"/>
    </location>
</feature>
<protein>
    <recommendedName>
        <fullName evidence="9">ABC transmembrane type-1 domain-containing protein</fullName>
    </recommendedName>
</protein>
<gene>
    <name evidence="10" type="ORF">GCM10009836_12190</name>
</gene>
<feature type="transmembrane region" description="Helical" evidence="7">
    <location>
        <begin position="175"/>
        <end position="197"/>
    </location>
</feature>
<dbReference type="InterPro" id="IPR000515">
    <property type="entry name" value="MetI-like"/>
</dbReference>
<accession>A0ABN2MQR7</accession>
<feature type="transmembrane region" description="Helical" evidence="7">
    <location>
        <begin position="34"/>
        <end position="53"/>
    </location>
</feature>
<evidence type="ECO:0000259" key="9">
    <source>
        <dbReference type="PROSITE" id="PS50928"/>
    </source>
</evidence>
<evidence type="ECO:0000256" key="3">
    <source>
        <dbReference type="ARBA" id="ARBA00022475"/>
    </source>
</evidence>
<dbReference type="Proteomes" id="UP001500449">
    <property type="component" value="Unassembled WGS sequence"/>
</dbReference>
<feature type="transmembrane region" description="Helical" evidence="7">
    <location>
        <begin position="228"/>
        <end position="251"/>
    </location>
</feature>
<keyword evidence="5 7" id="KW-1133">Transmembrane helix</keyword>
<evidence type="ECO:0000256" key="7">
    <source>
        <dbReference type="RuleBase" id="RU363032"/>
    </source>
</evidence>
<comment type="caution">
    <text evidence="10">The sequence shown here is derived from an EMBL/GenBank/DDBJ whole genome shotgun (WGS) entry which is preliminary data.</text>
</comment>
<feature type="region of interest" description="Disordered" evidence="8">
    <location>
        <begin position="1"/>
        <end position="22"/>
    </location>
</feature>
<name>A0ABN2MQR7_9PSEU</name>
<dbReference type="PROSITE" id="PS50928">
    <property type="entry name" value="ABC_TM1"/>
    <property type="match status" value="1"/>
</dbReference>
<keyword evidence="11" id="KW-1185">Reference proteome</keyword>
<sequence length="301" mass="31938">MAAPVLDRRARRPDRAAPGSFGTRSRTLFRPRRVAVGVVVLALLWEAVSLLVTRGVEHPEFVMPDLVHVARYGLPGLADYYTGWLGGTPPSAGGERTWPMGLAALVEHGAISVGRILVGFVLGLAAGVLLGLLMSASRAVRNAGFGIATLLRTLPVLALGPLFTLWFGATSAMSVSFVAFAVGLVMLVATMTAVANLDLDVVRYSRSLGLGAFAVQRRVVLPAILPELGGAALVAVPLAWSVLLASEIYGIQEGLGWMMGKAVQFTLVDRITVIAVVFVLLTFVMLRAVQAISARITRWAE</sequence>
<evidence type="ECO:0000256" key="8">
    <source>
        <dbReference type="SAM" id="MobiDB-lite"/>
    </source>
</evidence>
<evidence type="ECO:0000256" key="4">
    <source>
        <dbReference type="ARBA" id="ARBA00022692"/>
    </source>
</evidence>
<dbReference type="EMBL" id="BAAAQK010000003">
    <property type="protein sequence ID" value="GAA1835357.1"/>
    <property type="molecule type" value="Genomic_DNA"/>
</dbReference>
<evidence type="ECO:0000313" key="11">
    <source>
        <dbReference type="Proteomes" id="UP001500449"/>
    </source>
</evidence>
<proteinExistence type="inferred from homology"/>